<evidence type="ECO:0000256" key="5">
    <source>
        <dbReference type="ARBA" id="ARBA00022741"/>
    </source>
</evidence>
<gene>
    <name evidence="11" type="ORF">EAI_00795</name>
</gene>
<proteinExistence type="inferred from homology"/>
<feature type="transmembrane region" description="Helical" evidence="9">
    <location>
        <begin position="494"/>
        <end position="516"/>
    </location>
</feature>
<dbReference type="InterPro" id="IPR043926">
    <property type="entry name" value="ABCG_dom"/>
</dbReference>
<dbReference type="OrthoDB" id="66620at2759"/>
<dbReference type="InterPro" id="IPR013525">
    <property type="entry name" value="ABC2_TM"/>
</dbReference>
<evidence type="ECO:0000256" key="9">
    <source>
        <dbReference type="SAM" id="Phobius"/>
    </source>
</evidence>
<keyword evidence="4 9" id="KW-0812">Transmembrane</keyword>
<feature type="transmembrane region" description="Helical" evidence="9">
    <location>
        <begin position="360"/>
        <end position="378"/>
    </location>
</feature>
<reference evidence="11 12" key="1">
    <citation type="journal article" date="2010" name="Science">
        <title>Genomic comparison of the ants Camponotus floridanus and Harpegnathos saltator.</title>
        <authorList>
            <person name="Bonasio R."/>
            <person name="Zhang G."/>
            <person name="Ye C."/>
            <person name="Mutti N.S."/>
            <person name="Fang X."/>
            <person name="Qin N."/>
            <person name="Donahue G."/>
            <person name="Yang P."/>
            <person name="Li Q."/>
            <person name="Li C."/>
            <person name="Zhang P."/>
            <person name="Huang Z."/>
            <person name="Berger S.L."/>
            <person name="Reinberg D."/>
            <person name="Wang J."/>
            <person name="Liebig J."/>
        </authorList>
    </citation>
    <scope>NUCLEOTIDE SEQUENCE [LARGE SCALE GENOMIC DNA]</scope>
    <source>
        <strain evidence="11 12">R22 G/1</strain>
    </source>
</reference>
<dbReference type="FunCoup" id="E2C0H5">
    <property type="interactions" value="66"/>
</dbReference>
<dbReference type="GO" id="GO:0005886">
    <property type="term" value="C:plasma membrane"/>
    <property type="evidence" value="ECO:0007669"/>
    <property type="project" value="TreeGrafter"/>
</dbReference>
<dbReference type="AlphaFoldDB" id="E2C0H5"/>
<dbReference type="InterPro" id="IPR003439">
    <property type="entry name" value="ABC_transporter-like_ATP-bd"/>
</dbReference>
<protein>
    <submittedName>
        <fullName evidence="11">ATP-binding cassette sub-family G member 4</fullName>
    </submittedName>
</protein>
<dbReference type="Pfam" id="PF19055">
    <property type="entry name" value="ABC2_membrane_7"/>
    <property type="match status" value="1"/>
</dbReference>
<feature type="transmembrane region" description="Helical" evidence="9">
    <location>
        <begin position="430"/>
        <end position="457"/>
    </location>
</feature>
<evidence type="ECO:0000313" key="12">
    <source>
        <dbReference type="Proteomes" id="UP000008237"/>
    </source>
</evidence>
<feature type="transmembrane region" description="Helical" evidence="9">
    <location>
        <begin position="469"/>
        <end position="488"/>
    </location>
</feature>
<keyword evidence="6 11" id="KW-0067">ATP-binding</keyword>
<dbReference type="CDD" id="cd03213">
    <property type="entry name" value="ABCG_EPDR"/>
    <property type="match status" value="1"/>
</dbReference>
<dbReference type="EMBL" id="GL451783">
    <property type="protein sequence ID" value="EFN78568.1"/>
    <property type="molecule type" value="Genomic_DNA"/>
</dbReference>
<feature type="transmembrane region" description="Helical" evidence="9">
    <location>
        <begin position="385"/>
        <end position="410"/>
    </location>
</feature>
<dbReference type="OMA" id="LPCPKTY"/>
<comment type="subcellular location">
    <subcellularLocation>
        <location evidence="1">Membrane</location>
        <topology evidence="1">Multi-pass membrane protein</topology>
    </subcellularLocation>
</comment>
<evidence type="ECO:0000313" key="11">
    <source>
        <dbReference type="EMBL" id="EFN78568.1"/>
    </source>
</evidence>
<keyword evidence="7 9" id="KW-1133">Transmembrane helix</keyword>
<evidence type="ECO:0000256" key="4">
    <source>
        <dbReference type="ARBA" id="ARBA00022692"/>
    </source>
</evidence>
<dbReference type="PANTHER" id="PTHR48041">
    <property type="entry name" value="ABC TRANSPORTER G FAMILY MEMBER 28"/>
    <property type="match status" value="1"/>
</dbReference>
<dbReference type="FunFam" id="3.40.50.300:FF:001077">
    <property type="entry name" value="Uncharacterized protein, isoform A"/>
    <property type="match status" value="1"/>
</dbReference>
<feature type="domain" description="ABC transporter" evidence="10">
    <location>
        <begin position="42"/>
        <end position="279"/>
    </location>
</feature>
<dbReference type="GO" id="GO:0016887">
    <property type="term" value="F:ATP hydrolysis activity"/>
    <property type="evidence" value="ECO:0007669"/>
    <property type="project" value="InterPro"/>
</dbReference>
<dbReference type="InterPro" id="IPR017871">
    <property type="entry name" value="ABC_transporter-like_CS"/>
</dbReference>
<evidence type="ECO:0000256" key="8">
    <source>
        <dbReference type="ARBA" id="ARBA00023136"/>
    </source>
</evidence>
<dbReference type="GO" id="GO:0140359">
    <property type="term" value="F:ABC-type transporter activity"/>
    <property type="evidence" value="ECO:0007669"/>
    <property type="project" value="InterPro"/>
</dbReference>
<evidence type="ECO:0000256" key="3">
    <source>
        <dbReference type="ARBA" id="ARBA00022448"/>
    </source>
</evidence>
<dbReference type="InterPro" id="IPR050352">
    <property type="entry name" value="ABCG_transporters"/>
</dbReference>
<dbReference type="InterPro" id="IPR027417">
    <property type="entry name" value="P-loop_NTPase"/>
</dbReference>
<dbReference type="Pfam" id="PF00005">
    <property type="entry name" value="ABC_tran"/>
    <property type="match status" value="1"/>
</dbReference>
<organism evidence="12">
    <name type="scientific">Harpegnathos saltator</name>
    <name type="common">Jerdon's jumping ant</name>
    <dbReference type="NCBI Taxonomy" id="610380"/>
    <lineage>
        <taxon>Eukaryota</taxon>
        <taxon>Metazoa</taxon>
        <taxon>Ecdysozoa</taxon>
        <taxon>Arthropoda</taxon>
        <taxon>Hexapoda</taxon>
        <taxon>Insecta</taxon>
        <taxon>Pterygota</taxon>
        <taxon>Neoptera</taxon>
        <taxon>Endopterygota</taxon>
        <taxon>Hymenoptera</taxon>
        <taxon>Apocrita</taxon>
        <taxon>Aculeata</taxon>
        <taxon>Formicoidea</taxon>
        <taxon>Formicidae</taxon>
        <taxon>Ponerinae</taxon>
        <taxon>Ponerini</taxon>
        <taxon>Harpegnathos</taxon>
    </lineage>
</organism>
<sequence>MEVIPENNAKRINDQHDDIKNAFSDNDSARMSHLSKMTAVDIEFNDLMYSPGSRKGSNLILKGISGQFKSGELTAILGPSGAGKSTLLNILAGYKCTEINGTVNINGQPRDINEFKKMSCYIMQQDLVQPKLTILEAMTFAADLKLGKRKSQFEKSTAINEILNILRLWKSRNTFTENLSGGERKRLMIALELVNNPPVIFLDEPTTGVDELSSLQCIELLRTLAHFGRTIICSIHTPSARTFKKFDNIYVITNGQCIYRGTASGLVPYMQSIDIECPKHYNPADFVVEISSGEYGSDLIERMITCVETKLPILPIDRSRQMFELEKKNPNIFWFDQFNVLIKRMMTQLFRDTYNMHLKIVLHVFLGLVIGGLFFNMGNDGSKALFNFGFCFACIIVFLYIPMLPVLLTYPGQILLMKREHFNRWYNISAYYWALTVVNIPQQILLAVIYLTMVYLITGQPLEWQRCSMFFSTCFLCTFISESIAHSIASTLNVVNSIFFGPVITCPLILIAMQNFGDPTPLPIYRTLLMYMSYIRYGLEALIAAIYGDRKKLPCPLEEIYCHFSSPVEIFRIIGKDF</sequence>
<dbReference type="GO" id="GO:0005524">
    <property type="term" value="F:ATP binding"/>
    <property type="evidence" value="ECO:0007669"/>
    <property type="project" value="UniProtKB-KW"/>
</dbReference>
<name>E2C0H5_HARSA</name>
<evidence type="ECO:0000256" key="2">
    <source>
        <dbReference type="ARBA" id="ARBA00005814"/>
    </source>
</evidence>
<feature type="transmembrane region" description="Helical" evidence="9">
    <location>
        <begin position="528"/>
        <end position="547"/>
    </location>
</feature>
<dbReference type="Gene3D" id="3.40.50.300">
    <property type="entry name" value="P-loop containing nucleotide triphosphate hydrolases"/>
    <property type="match status" value="1"/>
</dbReference>
<dbReference type="Pfam" id="PF01061">
    <property type="entry name" value="ABC2_membrane"/>
    <property type="match status" value="1"/>
</dbReference>
<dbReference type="PANTHER" id="PTHR48041:SF15">
    <property type="entry name" value="FI05267P"/>
    <property type="match status" value="1"/>
</dbReference>
<evidence type="ECO:0000256" key="1">
    <source>
        <dbReference type="ARBA" id="ARBA00004141"/>
    </source>
</evidence>
<dbReference type="PROSITE" id="PS50893">
    <property type="entry name" value="ABC_TRANSPORTER_2"/>
    <property type="match status" value="1"/>
</dbReference>
<keyword evidence="3" id="KW-0813">Transport</keyword>
<evidence type="ECO:0000256" key="6">
    <source>
        <dbReference type="ARBA" id="ARBA00022840"/>
    </source>
</evidence>
<evidence type="ECO:0000256" key="7">
    <source>
        <dbReference type="ARBA" id="ARBA00022989"/>
    </source>
</evidence>
<dbReference type="PROSITE" id="PS00211">
    <property type="entry name" value="ABC_TRANSPORTER_1"/>
    <property type="match status" value="1"/>
</dbReference>
<dbReference type="Proteomes" id="UP000008237">
    <property type="component" value="Unassembled WGS sequence"/>
</dbReference>
<keyword evidence="12" id="KW-1185">Reference proteome</keyword>
<dbReference type="SMART" id="SM00382">
    <property type="entry name" value="AAA"/>
    <property type="match status" value="1"/>
</dbReference>
<accession>E2C0H5</accession>
<dbReference type="InterPro" id="IPR003593">
    <property type="entry name" value="AAA+_ATPase"/>
</dbReference>
<dbReference type="InParanoid" id="E2C0H5"/>
<comment type="similarity">
    <text evidence="2">Belongs to the ABC transporter superfamily. ABCG family. Eye pigment precursor importer (TC 3.A.1.204) subfamily.</text>
</comment>
<keyword evidence="5" id="KW-0547">Nucleotide-binding</keyword>
<dbReference type="SUPFAM" id="SSF52540">
    <property type="entry name" value="P-loop containing nucleoside triphosphate hydrolases"/>
    <property type="match status" value="1"/>
</dbReference>
<evidence type="ECO:0000259" key="10">
    <source>
        <dbReference type="PROSITE" id="PS50893"/>
    </source>
</evidence>
<keyword evidence="8 9" id="KW-0472">Membrane</keyword>